<evidence type="ECO:0000313" key="4">
    <source>
        <dbReference type="Proteomes" id="UP000321570"/>
    </source>
</evidence>
<evidence type="ECO:0000313" key="3">
    <source>
        <dbReference type="EMBL" id="VUZ55313.1"/>
    </source>
</evidence>
<name>A0A564YRK9_HYMDI</name>
<feature type="non-terminal residue" evidence="1">
    <location>
        <position position="1"/>
    </location>
</feature>
<dbReference type="EMBL" id="CABIJS010000690">
    <property type="protein sequence ID" value="VUZ55306.1"/>
    <property type="molecule type" value="Genomic_DNA"/>
</dbReference>
<evidence type="ECO:0000313" key="1">
    <source>
        <dbReference type="EMBL" id="VUZ49855.1"/>
    </source>
</evidence>
<sequence length="122" mass="13493">GVNGSTSKSEGSFNLQFRIGNQRFRHRVYISSIINGPGLLGVDFLGKHQSRIHLDKVRLILDGTFELTLDQKLLDELGDIPEEMKPFLIDNEDIFALEGEPTGRSSIGKYTTKNSSSIPGVC</sequence>
<evidence type="ECO:0000313" key="2">
    <source>
        <dbReference type="EMBL" id="VUZ55306.1"/>
    </source>
</evidence>
<dbReference type="InterPro" id="IPR021109">
    <property type="entry name" value="Peptidase_aspartic_dom_sf"/>
</dbReference>
<dbReference type="Proteomes" id="UP000321570">
    <property type="component" value="Unassembled WGS sequence"/>
</dbReference>
<protein>
    <submittedName>
        <fullName evidence="1">Uncharacterized protein</fullName>
    </submittedName>
</protein>
<gene>
    <name evidence="3" type="ORF">WMSIL1_LOCUS13181</name>
    <name evidence="2" type="ORF">WMSIL1_LOCUS13183</name>
    <name evidence="1" type="ORF">WMSIL1_LOCUS8875</name>
</gene>
<dbReference type="AlphaFoldDB" id="A0A564YRK9"/>
<keyword evidence="4" id="KW-1185">Reference proteome</keyword>
<proteinExistence type="predicted"/>
<organism evidence="1 4">
    <name type="scientific">Hymenolepis diminuta</name>
    <name type="common">Rat tapeworm</name>
    <dbReference type="NCBI Taxonomy" id="6216"/>
    <lineage>
        <taxon>Eukaryota</taxon>
        <taxon>Metazoa</taxon>
        <taxon>Spiralia</taxon>
        <taxon>Lophotrochozoa</taxon>
        <taxon>Platyhelminthes</taxon>
        <taxon>Cestoda</taxon>
        <taxon>Eucestoda</taxon>
        <taxon>Cyclophyllidea</taxon>
        <taxon>Hymenolepididae</taxon>
        <taxon>Hymenolepis</taxon>
    </lineage>
</organism>
<reference evidence="1 4" key="1">
    <citation type="submission" date="2019-07" db="EMBL/GenBank/DDBJ databases">
        <authorList>
            <person name="Jastrzebski P J."/>
            <person name="Paukszto L."/>
            <person name="Jastrzebski P J."/>
        </authorList>
    </citation>
    <scope>NUCLEOTIDE SEQUENCE [LARGE SCALE GENOMIC DNA]</scope>
    <source>
        <strain evidence="1 4">WMS-il1</strain>
    </source>
</reference>
<dbReference type="EMBL" id="CABIJS010000690">
    <property type="protein sequence ID" value="VUZ55313.1"/>
    <property type="molecule type" value="Genomic_DNA"/>
</dbReference>
<dbReference type="Gene3D" id="2.40.70.10">
    <property type="entry name" value="Acid Proteases"/>
    <property type="match status" value="1"/>
</dbReference>
<dbReference type="EMBL" id="CABIJS010000333">
    <property type="protein sequence ID" value="VUZ49855.1"/>
    <property type="molecule type" value="Genomic_DNA"/>
</dbReference>
<accession>A0A564YRK9</accession>